<dbReference type="Gene3D" id="3.30.1330.60">
    <property type="entry name" value="OmpA-like domain"/>
    <property type="match status" value="1"/>
</dbReference>
<feature type="chain" id="PRO_5019420480" description="Peptidoglycan-associated lipoprotein" evidence="10">
    <location>
        <begin position="17"/>
        <end position="171"/>
    </location>
</feature>
<dbReference type="PRINTS" id="PR01021">
    <property type="entry name" value="OMPADOMAIN"/>
</dbReference>
<evidence type="ECO:0000256" key="4">
    <source>
        <dbReference type="ARBA" id="ARBA00023139"/>
    </source>
</evidence>
<dbReference type="OrthoDB" id="9809164at2"/>
<evidence type="ECO:0000256" key="7">
    <source>
        <dbReference type="ARBA" id="ARBA00023306"/>
    </source>
</evidence>
<comment type="similarity">
    <text evidence="8">Belongs to the Pal lipoprotein family.</text>
</comment>
<dbReference type="EMBL" id="SACN01000003">
    <property type="protein sequence ID" value="RVT90494.1"/>
    <property type="molecule type" value="Genomic_DNA"/>
</dbReference>
<evidence type="ECO:0000259" key="11">
    <source>
        <dbReference type="PROSITE" id="PS51123"/>
    </source>
</evidence>
<feature type="region of interest" description="Disordered" evidence="9">
    <location>
        <begin position="19"/>
        <end position="42"/>
    </location>
</feature>
<keyword evidence="2 8" id="KW-0732">Signal</keyword>
<accession>A0A437LYV6</accession>
<evidence type="ECO:0000313" key="13">
    <source>
        <dbReference type="Proteomes" id="UP000282971"/>
    </source>
</evidence>
<evidence type="ECO:0000256" key="1">
    <source>
        <dbReference type="ARBA" id="ARBA00022618"/>
    </source>
</evidence>
<organism evidence="12 13">
    <name type="scientific">Sphingomonas crocodyli</name>
    <dbReference type="NCBI Taxonomy" id="1979270"/>
    <lineage>
        <taxon>Bacteria</taxon>
        <taxon>Pseudomonadati</taxon>
        <taxon>Pseudomonadota</taxon>
        <taxon>Alphaproteobacteria</taxon>
        <taxon>Sphingomonadales</taxon>
        <taxon>Sphingomonadaceae</taxon>
        <taxon>Sphingomonas</taxon>
    </lineage>
</organism>
<dbReference type="GO" id="GO:0051301">
    <property type="term" value="P:cell division"/>
    <property type="evidence" value="ECO:0007669"/>
    <property type="project" value="UniProtKB-UniRule"/>
</dbReference>
<keyword evidence="13" id="KW-1185">Reference proteome</keyword>
<feature type="signal peptide" evidence="10">
    <location>
        <begin position="1"/>
        <end position="16"/>
    </location>
</feature>
<dbReference type="PROSITE" id="PS51123">
    <property type="entry name" value="OMPA_2"/>
    <property type="match status" value="1"/>
</dbReference>
<dbReference type="Pfam" id="PF00691">
    <property type="entry name" value="OmpA"/>
    <property type="match status" value="1"/>
</dbReference>
<protein>
    <recommendedName>
        <fullName evidence="8">Peptidoglycan-associated lipoprotein</fullName>
        <shortName evidence="8">PAL</shortName>
    </recommendedName>
</protein>
<dbReference type="InterPro" id="IPR014169">
    <property type="entry name" value="Pal_lipo_C"/>
</dbReference>
<comment type="caution">
    <text evidence="12">The sequence shown here is derived from an EMBL/GenBank/DDBJ whole genome shotgun (WGS) entry which is preliminary data.</text>
</comment>
<dbReference type="AlphaFoldDB" id="A0A437LYV6"/>
<evidence type="ECO:0000313" key="12">
    <source>
        <dbReference type="EMBL" id="RVT90494.1"/>
    </source>
</evidence>
<keyword evidence="3 8" id="KW-0472">Membrane</keyword>
<dbReference type="RefSeq" id="WP_127745752.1">
    <property type="nucleotide sequence ID" value="NZ_SACN01000003.1"/>
</dbReference>
<evidence type="ECO:0000256" key="2">
    <source>
        <dbReference type="ARBA" id="ARBA00022729"/>
    </source>
</evidence>
<dbReference type="InterPro" id="IPR050330">
    <property type="entry name" value="Bact_OuterMem_StrucFunc"/>
</dbReference>
<comment type="function">
    <text evidence="8">Part of the Tol-Pal system, which plays a role in outer membrane invagination during cell division and is important for maintaining outer membrane integrity.</text>
</comment>
<evidence type="ECO:0000256" key="3">
    <source>
        <dbReference type="ARBA" id="ARBA00023136"/>
    </source>
</evidence>
<dbReference type="NCBIfam" id="TIGR02802">
    <property type="entry name" value="Pal_lipo"/>
    <property type="match status" value="1"/>
</dbReference>
<comment type="subcellular location">
    <subcellularLocation>
        <location evidence="8">Cell outer membrane</location>
        <topology evidence="8">Lipid-anchor</topology>
    </subcellularLocation>
</comment>
<dbReference type="InterPro" id="IPR006665">
    <property type="entry name" value="OmpA-like"/>
</dbReference>
<comment type="subunit">
    <text evidence="8">The Tol-Pal system is composed of five core proteins: the inner membrane proteins TolA, TolQ and TolR, the periplasmic protein TolB and the outer membrane protein Pal. They form a network linking the inner and outer membranes and the peptidoglycan layer.</text>
</comment>
<keyword evidence="4 8" id="KW-0564">Palmitate</keyword>
<dbReference type="InterPro" id="IPR039001">
    <property type="entry name" value="Pal"/>
</dbReference>
<evidence type="ECO:0000256" key="10">
    <source>
        <dbReference type="SAM" id="SignalP"/>
    </source>
</evidence>
<keyword evidence="6 8" id="KW-0449">Lipoprotein</keyword>
<evidence type="ECO:0000256" key="5">
    <source>
        <dbReference type="ARBA" id="ARBA00023237"/>
    </source>
</evidence>
<reference evidence="12 13" key="1">
    <citation type="submission" date="2019-01" db="EMBL/GenBank/DDBJ databases">
        <authorList>
            <person name="Chen W.-M."/>
        </authorList>
    </citation>
    <scope>NUCLEOTIDE SEQUENCE [LARGE SCALE GENOMIC DNA]</scope>
    <source>
        <strain evidence="12 13">CCP-7</strain>
    </source>
</reference>
<evidence type="ECO:0000256" key="6">
    <source>
        <dbReference type="ARBA" id="ARBA00023288"/>
    </source>
</evidence>
<name>A0A437LYV6_9SPHN</name>
<feature type="domain" description="OmpA-like" evidence="11">
    <location>
        <begin position="53"/>
        <end position="170"/>
    </location>
</feature>
<keyword evidence="5 8" id="KW-0998">Cell outer membrane</keyword>
<dbReference type="Proteomes" id="UP000282971">
    <property type="component" value="Unassembled WGS sequence"/>
</dbReference>
<proteinExistence type="inferred from homology"/>
<dbReference type="InterPro" id="IPR006664">
    <property type="entry name" value="OMP_bac"/>
</dbReference>
<dbReference type="PROSITE" id="PS51257">
    <property type="entry name" value="PROKAR_LIPOPROTEIN"/>
    <property type="match status" value="1"/>
</dbReference>
<dbReference type="InterPro" id="IPR036737">
    <property type="entry name" value="OmpA-like_sf"/>
</dbReference>
<keyword evidence="7 8" id="KW-0131">Cell cycle</keyword>
<dbReference type="SUPFAM" id="SSF103088">
    <property type="entry name" value="OmpA-like"/>
    <property type="match status" value="1"/>
</dbReference>
<dbReference type="PANTHER" id="PTHR30329:SF21">
    <property type="entry name" value="LIPOPROTEIN YIAD-RELATED"/>
    <property type="match status" value="1"/>
</dbReference>
<evidence type="ECO:0000256" key="8">
    <source>
        <dbReference type="HAMAP-Rule" id="MF_02204"/>
    </source>
</evidence>
<dbReference type="CDD" id="cd07185">
    <property type="entry name" value="OmpA_C-like"/>
    <property type="match status" value="1"/>
</dbReference>
<dbReference type="HAMAP" id="MF_02204">
    <property type="entry name" value="Pal"/>
    <property type="match status" value="1"/>
</dbReference>
<keyword evidence="1 8" id="KW-0132">Cell division</keyword>
<sequence>MRHQAIILLLAASALAGCTKKTPPPPPSASMPTSEAVDTPSSNAGAVGALGQADLIAAAGADRVLFALDSYSLSGEAQAILARQAEWLRQHPQVTLTIEGHCDERGTREYNLALGDRRAASVVTYLTGQGIAAARLNPISYGKERPEATGSDDTAYSRNRRAVSVVIDGGR</sequence>
<gene>
    <name evidence="8 12" type="primary">pal</name>
    <name evidence="12" type="ORF">EOD43_19790</name>
</gene>
<dbReference type="GO" id="GO:0009279">
    <property type="term" value="C:cell outer membrane"/>
    <property type="evidence" value="ECO:0007669"/>
    <property type="project" value="UniProtKB-SubCell"/>
</dbReference>
<dbReference type="PANTHER" id="PTHR30329">
    <property type="entry name" value="STATOR ELEMENT OF FLAGELLAR MOTOR COMPLEX"/>
    <property type="match status" value="1"/>
</dbReference>
<evidence type="ECO:0000256" key="9">
    <source>
        <dbReference type="SAM" id="MobiDB-lite"/>
    </source>
</evidence>